<sequence length="118" mass="13739">MLNSVWIGLIAFWENEKSIKRSKTNSKNKKSDRGGLGIAKHTCGSMPYVRRREEMRDKVTGELPDMVTFMEATHKIKETMTMVTLWTLTILHKKKLMPFTKGSSEEREEIWLWFNSGS</sequence>
<dbReference type="AlphaFoldDB" id="A0A8T1XPD3"/>
<keyword evidence="2" id="KW-1185">Reference proteome</keyword>
<accession>A0A8T1XPD3</accession>
<reference evidence="1 2" key="1">
    <citation type="submission" date="2020-12" db="EMBL/GenBank/DDBJ databases">
        <title>Concerted genomic and epigenomic changes stabilize Arabidopsis allopolyploids.</title>
        <authorList>
            <person name="Chen Z."/>
        </authorList>
    </citation>
    <scope>NUCLEOTIDE SEQUENCE [LARGE SCALE GENOMIC DNA]</scope>
    <source>
        <strain evidence="1">Allo738</strain>
        <tissue evidence="1">Leaf</tissue>
    </source>
</reference>
<proteinExistence type="predicted"/>
<evidence type="ECO:0000313" key="2">
    <source>
        <dbReference type="Proteomes" id="UP000694240"/>
    </source>
</evidence>
<gene>
    <name evidence="1" type="ORF">ISN45_Aa08g008050</name>
</gene>
<organism evidence="1 2">
    <name type="scientific">Arabidopsis thaliana x Arabidopsis arenosa</name>
    <dbReference type="NCBI Taxonomy" id="1240361"/>
    <lineage>
        <taxon>Eukaryota</taxon>
        <taxon>Viridiplantae</taxon>
        <taxon>Streptophyta</taxon>
        <taxon>Embryophyta</taxon>
        <taxon>Tracheophyta</taxon>
        <taxon>Spermatophyta</taxon>
        <taxon>Magnoliopsida</taxon>
        <taxon>eudicotyledons</taxon>
        <taxon>Gunneridae</taxon>
        <taxon>Pentapetalae</taxon>
        <taxon>rosids</taxon>
        <taxon>malvids</taxon>
        <taxon>Brassicales</taxon>
        <taxon>Brassicaceae</taxon>
        <taxon>Camelineae</taxon>
        <taxon>Arabidopsis</taxon>
    </lineage>
</organism>
<dbReference type="Proteomes" id="UP000694240">
    <property type="component" value="Chromosome 13"/>
</dbReference>
<dbReference type="EMBL" id="JAEFBK010000013">
    <property type="protein sequence ID" value="KAG7533171.1"/>
    <property type="molecule type" value="Genomic_DNA"/>
</dbReference>
<evidence type="ECO:0000313" key="1">
    <source>
        <dbReference type="EMBL" id="KAG7533171.1"/>
    </source>
</evidence>
<dbReference type="InterPro" id="IPR004252">
    <property type="entry name" value="Probable_transposase_24"/>
</dbReference>
<dbReference type="Pfam" id="PF03004">
    <property type="entry name" value="Transposase_24"/>
    <property type="match status" value="1"/>
</dbReference>
<name>A0A8T1XPD3_9BRAS</name>
<comment type="caution">
    <text evidence="1">The sequence shown here is derived from an EMBL/GenBank/DDBJ whole genome shotgun (WGS) entry which is preliminary data.</text>
</comment>
<protein>
    <submittedName>
        <fullName evidence="1">Putative transposase Ptta/En/Spm plant</fullName>
    </submittedName>
</protein>